<accession>A0ABW6RFA5</accession>
<dbReference type="InterPro" id="IPR000683">
    <property type="entry name" value="Gfo/Idh/MocA-like_OxRdtase_N"/>
</dbReference>
<dbReference type="Pfam" id="PF21252">
    <property type="entry name" value="Glyco_hydro_109_C"/>
    <property type="match status" value="1"/>
</dbReference>
<dbReference type="Proteomes" id="UP001601976">
    <property type="component" value="Unassembled WGS sequence"/>
</dbReference>
<dbReference type="Pfam" id="PF01408">
    <property type="entry name" value="GFO_IDH_MocA"/>
    <property type="match status" value="1"/>
</dbReference>
<sequence>MPEIPAVSRRLLLGGTLATGASLAAGTVSAGSATAAPLAAASAASAATEASAATPARRPGQKSMINVPFEAYKTVRVGVIGLGNRGSGMTTGWSVVPGCVVTAVCDIRADRAKRTADQLVAKGKPRPAEFGGSADSYAEMLKRDDIDLVYIATPWEFHYEQGKAALLADKHVVVELPIATELRELWDLVDTSERTRKNLMLAENCNYGRNELAMLKASHEGLFGDITNGHGGYLHDLRALLFSNTYYTDSWRRLWHTRSTASFYAMHGLAPIAAAMDINRGDRMTTLKATATAPKGLADYRERFVPRSHPSWNETYINGDLVTCAIETAKGRTIRAEHDVSSPRPYSRINSIAGTRGIFEDYAGTSTTGGRIYVEPDHGGHAWRDFDTYRKEFDHWLWKKIGDDAANNGGHGGMDYVLQWRTVQTMRAGLVPDIDVYDSAVWCAPVPLSVMSLANKGRPVAIPDFTRGGWVNLRSGLDSRMTEMPPVS</sequence>
<dbReference type="PANTHER" id="PTHR43818:SF1">
    <property type="entry name" value="GLYCOSYL HYDROLASE FAMILY 109 PROTEIN"/>
    <property type="match status" value="1"/>
</dbReference>
<keyword evidence="5" id="KW-0520">NAD</keyword>
<keyword evidence="6" id="KW-0326">Glycosidase</keyword>
<evidence type="ECO:0000256" key="4">
    <source>
        <dbReference type="ARBA" id="ARBA00022801"/>
    </source>
</evidence>
<dbReference type="SUPFAM" id="SSF51735">
    <property type="entry name" value="NAD(P)-binding Rossmann-fold domains"/>
    <property type="match status" value="1"/>
</dbReference>
<evidence type="ECO:0000256" key="2">
    <source>
        <dbReference type="ARBA" id="ARBA00009329"/>
    </source>
</evidence>
<name>A0ABW6RFA5_9ACTN</name>
<feature type="domain" description="Gfo/Idh/MocA-like oxidoreductase N-terminal" evidence="8">
    <location>
        <begin position="75"/>
        <end position="201"/>
    </location>
</feature>
<evidence type="ECO:0000256" key="5">
    <source>
        <dbReference type="ARBA" id="ARBA00023027"/>
    </source>
</evidence>
<keyword evidence="11" id="KW-1185">Reference proteome</keyword>
<organism evidence="10 11">
    <name type="scientific">Streptomyces flavidovirens</name>
    <dbReference type="NCBI Taxonomy" id="67298"/>
    <lineage>
        <taxon>Bacteria</taxon>
        <taxon>Bacillati</taxon>
        <taxon>Actinomycetota</taxon>
        <taxon>Actinomycetes</taxon>
        <taxon>Kitasatosporales</taxon>
        <taxon>Streptomycetaceae</taxon>
        <taxon>Streptomyces</taxon>
    </lineage>
</organism>
<evidence type="ECO:0000256" key="1">
    <source>
        <dbReference type="ARBA" id="ARBA00001911"/>
    </source>
</evidence>
<feature type="signal peptide" evidence="7">
    <location>
        <begin position="1"/>
        <end position="24"/>
    </location>
</feature>
<feature type="domain" description="Glycosyl hydrolase 109 C-terminal" evidence="9">
    <location>
        <begin position="212"/>
        <end position="385"/>
    </location>
</feature>
<proteinExistence type="inferred from homology"/>
<evidence type="ECO:0000313" key="11">
    <source>
        <dbReference type="Proteomes" id="UP001601976"/>
    </source>
</evidence>
<evidence type="ECO:0000313" key="10">
    <source>
        <dbReference type="EMBL" id="MFF3339666.1"/>
    </source>
</evidence>
<dbReference type="PROSITE" id="PS51318">
    <property type="entry name" value="TAT"/>
    <property type="match status" value="1"/>
</dbReference>
<evidence type="ECO:0000259" key="9">
    <source>
        <dbReference type="Pfam" id="PF21252"/>
    </source>
</evidence>
<evidence type="ECO:0000256" key="6">
    <source>
        <dbReference type="ARBA" id="ARBA00023295"/>
    </source>
</evidence>
<comment type="cofactor">
    <cofactor evidence="1">
        <name>NAD(+)</name>
        <dbReference type="ChEBI" id="CHEBI:57540"/>
    </cofactor>
</comment>
<keyword evidence="4" id="KW-0378">Hydrolase</keyword>
<comment type="caution">
    <text evidence="10">The sequence shown here is derived from an EMBL/GenBank/DDBJ whole genome shotgun (WGS) entry which is preliminary data.</text>
</comment>
<evidence type="ECO:0000259" key="8">
    <source>
        <dbReference type="Pfam" id="PF01408"/>
    </source>
</evidence>
<dbReference type="PANTHER" id="PTHR43818">
    <property type="entry name" value="BCDNA.GH03377"/>
    <property type="match status" value="1"/>
</dbReference>
<dbReference type="InterPro" id="IPR049303">
    <property type="entry name" value="Glyco_hydro_109_C"/>
</dbReference>
<reference evidence="10 11" key="1">
    <citation type="submission" date="2024-10" db="EMBL/GenBank/DDBJ databases">
        <title>The Natural Products Discovery Center: Release of the First 8490 Sequenced Strains for Exploring Actinobacteria Biosynthetic Diversity.</title>
        <authorList>
            <person name="Kalkreuter E."/>
            <person name="Kautsar S.A."/>
            <person name="Yang D."/>
            <person name="Bader C.D."/>
            <person name="Teijaro C.N."/>
            <person name="Fluegel L."/>
            <person name="Davis C.M."/>
            <person name="Simpson J.R."/>
            <person name="Lauterbach L."/>
            <person name="Steele A.D."/>
            <person name="Gui C."/>
            <person name="Meng S."/>
            <person name="Li G."/>
            <person name="Viehrig K."/>
            <person name="Ye F."/>
            <person name="Su P."/>
            <person name="Kiefer A.F."/>
            <person name="Nichols A."/>
            <person name="Cepeda A.J."/>
            <person name="Yan W."/>
            <person name="Fan B."/>
            <person name="Jiang Y."/>
            <person name="Adhikari A."/>
            <person name="Zheng C.-J."/>
            <person name="Schuster L."/>
            <person name="Cowan T.M."/>
            <person name="Smanski M.J."/>
            <person name="Chevrette M.G."/>
            <person name="De Carvalho L.P.S."/>
            <person name="Shen B."/>
        </authorList>
    </citation>
    <scope>NUCLEOTIDE SEQUENCE [LARGE SCALE GENOMIC DNA]</scope>
    <source>
        <strain evidence="10 11">NPDC003029</strain>
    </source>
</reference>
<dbReference type="EMBL" id="JBIAPK010000003">
    <property type="protein sequence ID" value="MFF3339666.1"/>
    <property type="molecule type" value="Genomic_DNA"/>
</dbReference>
<feature type="chain" id="PRO_5045419954" description="Glycosyl hydrolase family 109 protein" evidence="7">
    <location>
        <begin position="25"/>
        <end position="488"/>
    </location>
</feature>
<keyword evidence="7" id="KW-0732">Signal</keyword>
<dbReference type="InterPro" id="IPR036291">
    <property type="entry name" value="NAD(P)-bd_dom_sf"/>
</dbReference>
<dbReference type="RefSeq" id="WP_355712521.1">
    <property type="nucleotide sequence ID" value="NZ_JBEXNP010000001.1"/>
</dbReference>
<dbReference type="Gene3D" id="3.40.50.720">
    <property type="entry name" value="NAD(P)-binding Rossmann-like Domain"/>
    <property type="match status" value="1"/>
</dbReference>
<dbReference type="InterPro" id="IPR006311">
    <property type="entry name" value="TAT_signal"/>
</dbReference>
<evidence type="ECO:0000256" key="3">
    <source>
        <dbReference type="ARBA" id="ARBA00016631"/>
    </source>
</evidence>
<dbReference type="InterPro" id="IPR050463">
    <property type="entry name" value="Gfo/Idh/MocA_oxidrdct_glycsds"/>
</dbReference>
<comment type="similarity">
    <text evidence="2">Belongs to the Gfo/Idh/MocA family. Glycosyl hydrolase 109 subfamily.</text>
</comment>
<protein>
    <recommendedName>
        <fullName evidence="3">Glycosyl hydrolase family 109 protein</fullName>
    </recommendedName>
</protein>
<dbReference type="Gene3D" id="3.30.360.10">
    <property type="entry name" value="Dihydrodipicolinate Reductase, domain 2"/>
    <property type="match status" value="1"/>
</dbReference>
<gene>
    <name evidence="10" type="ORF">ACFYWW_13175</name>
</gene>
<evidence type="ECO:0000256" key="7">
    <source>
        <dbReference type="SAM" id="SignalP"/>
    </source>
</evidence>